<dbReference type="SMART" id="SM00320">
    <property type="entry name" value="WD40"/>
    <property type="match status" value="5"/>
</dbReference>
<keyword evidence="7" id="KW-1185">Reference proteome</keyword>
<feature type="region of interest" description="Disordered" evidence="5">
    <location>
        <begin position="26"/>
        <end position="49"/>
    </location>
</feature>
<evidence type="ECO:0000256" key="2">
    <source>
        <dbReference type="ARBA" id="ARBA00022490"/>
    </source>
</evidence>
<dbReference type="Proteomes" id="UP000825935">
    <property type="component" value="Chromosome 25"/>
</dbReference>
<dbReference type="GO" id="GO:0060294">
    <property type="term" value="P:cilium movement involved in cell motility"/>
    <property type="evidence" value="ECO:0007669"/>
    <property type="project" value="TreeGrafter"/>
</dbReference>
<dbReference type="OMA" id="EPMLTHH"/>
<proteinExistence type="predicted"/>
<protein>
    <submittedName>
        <fullName evidence="6">Uncharacterized protein</fullName>
    </submittedName>
</protein>
<evidence type="ECO:0000313" key="7">
    <source>
        <dbReference type="Proteomes" id="UP000825935"/>
    </source>
</evidence>
<dbReference type="AlphaFoldDB" id="A0A8T2RTK7"/>
<dbReference type="Gene3D" id="2.130.10.10">
    <property type="entry name" value="YVTN repeat-like/Quinoprotein amine dehydrogenase"/>
    <property type="match status" value="2"/>
</dbReference>
<keyword evidence="3" id="KW-0853">WD repeat</keyword>
<comment type="subcellular location">
    <subcellularLocation>
        <location evidence="1">Cytoplasm</location>
    </subcellularLocation>
</comment>
<comment type="caution">
    <text evidence="6">The sequence shown here is derived from an EMBL/GenBank/DDBJ whole genome shotgun (WGS) entry which is preliminary data.</text>
</comment>
<dbReference type="GO" id="GO:0045503">
    <property type="term" value="F:dynein light chain binding"/>
    <property type="evidence" value="ECO:0007669"/>
    <property type="project" value="TreeGrafter"/>
</dbReference>
<sequence length="704" mass="79632">MYIGCRCDALAQRCCSLSGLCDPAPSVDGAAKTNTPRTVEERKRTPPGTEKEIDAMSFKLSRDKVVVKASRKWKEFGGECSFGDRDSVETFSSSTMECRPFKDQSYDKALAEQEVSIQSVPDVNNVAAQTNQEIPRNNIVQYQPQDLQEDFVKEVLTSEELCSFLGTVKSWYTYALQQNEVMDLFEDDFENLAEEEDHSGHKSITNIMEYQSFSDLLYSKGKMVSAIDWMPGKHGVLAAACSESKSFDERLQISGKPSNSYVLIWSFSDPIYPQIILESPSDVFSLSFNPTTPTIVAGGCYNGQVILWDISAAEEQMGKYEKDNVKDFQKDKDEERRKKAPKVNFSLLSSISKSHTAIVSDLHWVPGIQVLEDAQKIVRQYSQETYILVSIAADGKIIFWDTSPKKHLDIDLEPLDDAKSAELASEKYRWNPVLQIDLMASKTPQRQLGVLKIVLLSDSSFACGNESGDLLEGDINTLDRSNVVKSISECHNGQVRSLQRSPFFEDIILSVDVWTFALWRIGFKKPIFVSRSVEGYLTTGCWSPSRPGVIYIGSIDGSIEVWDLIDHSHQPSLTASIGSCQVTSMEFCLASPRLLAVGDIQGVLHIMEIPRRLQRTNYKEKALMQKFFERQEAWVNNVEGRATERAKQASIRQKEESYNEEREKQLARCCWDDEMEAKYQQYESECRQKFRVSVSYTQCETAQS</sequence>
<evidence type="ECO:0000256" key="1">
    <source>
        <dbReference type="ARBA" id="ARBA00004496"/>
    </source>
</evidence>
<evidence type="ECO:0000256" key="5">
    <source>
        <dbReference type="SAM" id="MobiDB-lite"/>
    </source>
</evidence>
<dbReference type="InterPro" id="IPR050687">
    <property type="entry name" value="Dynein_IC"/>
</dbReference>
<gene>
    <name evidence="6" type="ORF">KP509_25G072000</name>
</gene>
<dbReference type="EMBL" id="CM035430">
    <property type="protein sequence ID" value="KAH7299094.1"/>
    <property type="molecule type" value="Genomic_DNA"/>
</dbReference>
<dbReference type="SUPFAM" id="SSF50978">
    <property type="entry name" value="WD40 repeat-like"/>
    <property type="match status" value="1"/>
</dbReference>
<evidence type="ECO:0000313" key="6">
    <source>
        <dbReference type="EMBL" id="KAH7299094.1"/>
    </source>
</evidence>
<dbReference type="InterPro" id="IPR001680">
    <property type="entry name" value="WD40_rpt"/>
</dbReference>
<accession>A0A8T2RTK7</accession>
<dbReference type="GO" id="GO:0036159">
    <property type="term" value="P:inner dynein arm assembly"/>
    <property type="evidence" value="ECO:0007669"/>
    <property type="project" value="TreeGrafter"/>
</dbReference>
<organism evidence="6 7">
    <name type="scientific">Ceratopteris richardii</name>
    <name type="common">Triangle waterfern</name>
    <dbReference type="NCBI Taxonomy" id="49495"/>
    <lineage>
        <taxon>Eukaryota</taxon>
        <taxon>Viridiplantae</taxon>
        <taxon>Streptophyta</taxon>
        <taxon>Embryophyta</taxon>
        <taxon>Tracheophyta</taxon>
        <taxon>Polypodiopsida</taxon>
        <taxon>Polypodiidae</taxon>
        <taxon>Polypodiales</taxon>
        <taxon>Pteridineae</taxon>
        <taxon>Pteridaceae</taxon>
        <taxon>Parkerioideae</taxon>
        <taxon>Ceratopteris</taxon>
    </lineage>
</organism>
<dbReference type="PANTHER" id="PTHR12442">
    <property type="entry name" value="DYNEIN INTERMEDIATE CHAIN"/>
    <property type="match status" value="1"/>
</dbReference>
<feature type="compositionally biased region" description="Basic and acidic residues" evidence="5">
    <location>
        <begin position="38"/>
        <end position="49"/>
    </location>
</feature>
<dbReference type="InterPro" id="IPR015943">
    <property type="entry name" value="WD40/YVTN_repeat-like_dom_sf"/>
</dbReference>
<dbReference type="OrthoDB" id="1905383at2759"/>
<evidence type="ECO:0000256" key="3">
    <source>
        <dbReference type="ARBA" id="ARBA00022574"/>
    </source>
</evidence>
<reference evidence="6" key="1">
    <citation type="submission" date="2021-08" db="EMBL/GenBank/DDBJ databases">
        <title>WGS assembly of Ceratopteris richardii.</title>
        <authorList>
            <person name="Marchant D.B."/>
            <person name="Chen G."/>
            <person name="Jenkins J."/>
            <person name="Shu S."/>
            <person name="Leebens-Mack J."/>
            <person name="Grimwood J."/>
            <person name="Schmutz J."/>
            <person name="Soltis P."/>
            <person name="Soltis D."/>
            <person name="Chen Z.-H."/>
        </authorList>
    </citation>
    <scope>NUCLEOTIDE SEQUENCE</scope>
    <source>
        <strain evidence="6">Whitten #5841</strain>
        <tissue evidence="6">Leaf</tissue>
    </source>
</reference>
<dbReference type="PANTHER" id="PTHR12442:SF5">
    <property type="entry name" value="DYNEIN AXONEMAL INTERMEDIATE CHAIN 3"/>
    <property type="match status" value="1"/>
</dbReference>
<dbReference type="GO" id="GO:0045504">
    <property type="term" value="F:dynein heavy chain binding"/>
    <property type="evidence" value="ECO:0007669"/>
    <property type="project" value="TreeGrafter"/>
</dbReference>
<dbReference type="InterPro" id="IPR036322">
    <property type="entry name" value="WD40_repeat_dom_sf"/>
</dbReference>
<keyword evidence="2" id="KW-0963">Cytoplasm</keyword>
<keyword evidence="4" id="KW-0677">Repeat</keyword>
<name>A0A8T2RTK7_CERRI</name>
<dbReference type="GO" id="GO:0036156">
    <property type="term" value="C:inner dynein arm"/>
    <property type="evidence" value="ECO:0007669"/>
    <property type="project" value="TreeGrafter"/>
</dbReference>
<evidence type="ECO:0000256" key="4">
    <source>
        <dbReference type="ARBA" id="ARBA00022737"/>
    </source>
</evidence>